<organism evidence="2 3">
    <name type="scientific">Azospirillum formosense</name>
    <dbReference type="NCBI Taxonomy" id="861533"/>
    <lineage>
        <taxon>Bacteria</taxon>
        <taxon>Pseudomonadati</taxon>
        <taxon>Pseudomonadota</taxon>
        <taxon>Alphaproteobacteria</taxon>
        <taxon>Rhodospirillales</taxon>
        <taxon>Azospirillaceae</taxon>
        <taxon>Azospirillum</taxon>
    </lineage>
</organism>
<gene>
    <name evidence="2" type="ORF">GBZ26_21110</name>
</gene>
<comment type="caution">
    <text evidence="2">The sequence shown here is derived from an EMBL/GenBank/DDBJ whole genome shotgun (WGS) entry which is preliminary data.</text>
</comment>
<reference evidence="2 3" key="1">
    <citation type="submission" date="2019-10" db="EMBL/GenBank/DDBJ databases">
        <title>Genome sequence of Azospirillum formosense CC-Nfb-7.</title>
        <authorList>
            <person name="Ambrosini A."/>
            <person name="Sant'Anna F.H."/>
            <person name="Cassan F.D."/>
            <person name="Souza E.M."/>
            <person name="Passaglia L.M.P."/>
        </authorList>
    </citation>
    <scope>NUCLEOTIDE SEQUENCE [LARGE SCALE GENOMIC DNA]</scope>
    <source>
        <strain evidence="2 3">CC-NFb-7</strain>
    </source>
</reference>
<name>A0ABX2L1F4_9PROT</name>
<dbReference type="Proteomes" id="UP000639419">
    <property type="component" value="Unassembled WGS sequence"/>
</dbReference>
<evidence type="ECO:0000313" key="2">
    <source>
        <dbReference type="EMBL" id="NUB21678.1"/>
    </source>
</evidence>
<evidence type="ECO:0008006" key="4">
    <source>
        <dbReference type="Google" id="ProtNLM"/>
    </source>
</evidence>
<evidence type="ECO:0000313" key="3">
    <source>
        <dbReference type="Proteomes" id="UP000639419"/>
    </source>
</evidence>
<feature type="region of interest" description="Disordered" evidence="1">
    <location>
        <begin position="1"/>
        <end position="29"/>
    </location>
</feature>
<proteinExistence type="predicted"/>
<sequence length="68" mass="6970">MGRKKCLPPPGDPAYKAPPDAVAANEAPTGRENRDILALAVHSLKGMGAGCCGSPESRGILDIVDTVL</sequence>
<accession>A0ABX2L1F4</accession>
<dbReference type="EMBL" id="WHOR01000195">
    <property type="protein sequence ID" value="NUB21678.1"/>
    <property type="molecule type" value="Genomic_DNA"/>
</dbReference>
<keyword evidence="3" id="KW-1185">Reference proteome</keyword>
<protein>
    <recommendedName>
        <fullName evidence="4">HPt domain-containing protein</fullName>
    </recommendedName>
</protein>
<evidence type="ECO:0000256" key="1">
    <source>
        <dbReference type="SAM" id="MobiDB-lite"/>
    </source>
</evidence>